<reference evidence="3 4" key="1">
    <citation type="submission" date="2019-05" db="EMBL/GenBank/DDBJ databases">
        <title>Streptomyces sp. NEAU-C151, a novel actinomycete isolated from soil.</title>
        <authorList>
            <person name="Han L."/>
            <person name="Jiang H."/>
        </authorList>
    </citation>
    <scope>NUCLEOTIDE SEQUENCE [LARGE SCALE GENOMIC DNA]</scope>
    <source>
        <strain evidence="3 4">NEAU-C151</strain>
    </source>
</reference>
<evidence type="ECO:0000313" key="3">
    <source>
        <dbReference type="EMBL" id="TLS43740.1"/>
    </source>
</evidence>
<dbReference type="PANTHER" id="PTHR43214">
    <property type="entry name" value="TWO-COMPONENT RESPONSE REGULATOR"/>
    <property type="match status" value="1"/>
</dbReference>
<evidence type="ECO:0000313" key="4">
    <source>
        <dbReference type="Proteomes" id="UP000305906"/>
    </source>
</evidence>
<dbReference type="SMART" id="SM00421">
    <property type="entry name" value="HTH_LUXR"/>
    <property type="match status" value="1"/>
</dbReference>
<gene>
    <name evidence="3" type="ORF">FE633_24370</name>
</gene>
<dbReference type="PRINTS" id="PR00038">
    <property type="entry name" value="HTHLUXR"/>
</dbReference>
<proteinExistence type="predicted"/>
<comment type="caution">
    <text evidence="3">The sequence shown here is derived from an EMBL/GenBank/DDBJ whole genome shotgun (WGS) entry which is preliminary data.</text>
</comment>
<dbReference type="EMBL" id="VBZC01000027">
    <property type="protein sequence ID" value="TLS43740.1"/>
    <property type="molecule type" value="Genomic_DNA"/>
</dbReference>
<dbReference type="Proteomes" id="UP000305906">
    <property type="component" value="Unassembled WGS sequence"/>
</dbReference>
<dbReference type="Gene3D" id="1.10.10.10">
    <property type="entry name" value="Winged helix-like DNA-binding domain superfamily/Winged helix DNA-binding domain"/>
    <property type="match status" value="1"/>
</dbReference>
<dbReference type="CDD" id="cd06170">
    <property type="entry name" value="LuxR_C_like"/>
    <property type="match status" value="1"/>
</dbReference>
<sequence>MDRLTPREFEVFVMMAEGLSNERMADRLYLTERTVRAHLSAVTEKLELDSRLSVCLASYLFRNTVANDNGCRCGRREE</sequence>
<evidence type="ECO:0000256" key="1">
    <source>
        <dbReference type="ARBA" id="ARBA00023125"/>
    </source>
</evidence>
<dbReference type="GO" id="GO:0006355">
    <property type="term" value="P:regulation of DNA-templated transcription"/>
    <property type="evidence" value="ECO:0007669"/>
    <property type="project" value="InterPro"/>
</dbReference>
<name>A0A5R9FP82_9ACTN</name>
<dbReference type="GO" id="GO:0003677">
    <property type="term" value="F:DNA binding"/>
    <property type="evidence" value="ECO:0007669"/>
    <property type="project" value="UniProtKB-KW"/>
</dbReference>
<dbReference type="InterPro" id="IPR000792">
    <property type="entry name" value="Tscrpt_reg_LuxR_C"/>
</dbReference>
<dbReference type="PROSITE" id="PS50043">
    <property type="entry name" value="HTH_LUXR_2"/>
    <property type="match status" value="1"/>
</dbReference>
<dbReference type="Pfam" id="PF00196">
    <property type="entry name" value="GerE"/>
    <property type="match status" value="1"/>
</dbReference>
<dbReference type="SUPFAM" id="SSF46894">
    <property type="entry name" value="C-terminal effector domain of the bipartite response regulators"/>
    <property type="match status" value="1"/>
</dbReference>
<dbReference type="InterPro" id="IPR036388">
    <property type="entry name" value="WH-like_DNA-bd_sf"/>
</dbReference>
<organism evidence="3 4">
    <name type="scientific">Streptomyces montanus</name>
    <dbReference type="NCBI Taxonomy" id="2580423"/>
    <lineage>
        <taxon>Bacteria</taxon>
        <taxon>Bacillati</taxon>
        <taxon>Actinomycetota</taxon>
        <taxon>Actinomycetes</taxon>
        <taxon>Kitasatosporales</taxon>
        <taxon>Streptomycetaceae</taxon>
        <taxon>Streptomyces</taxon>
    </lineage>
</organism>
<feature type="domain" description="HTH luxR-type" evidence="2">
    <location>
        <begin position="1"/>
        <end position="64"/>
    </location>
</feature>
<keyword evidence="4" id="KW-1185">Reference proteome</keyword>
<dbReference type="InterPro" id="IPR039420">
    <property type="entry name" value="WalR-like"/>
</dbReference>
<evidence type="ECO:0000259" key="2">
    <source>
        <dbReference type="PROSITE" id="PS50043"/>
    </source>
</evidence>
<dbReference type="InterPro" id="IPR016032">
    <property type="entry name" value="Sig_transdc_resp-reg_C-effctor"/>
</dbReference>
<dbReference type="AlphaFoldDB" id="A0A5R9FP82"/>
<accession>A0A5R9FP82</accession>
<keyword evidence="1" id="KW-0238">DNA-binding</keyword>
<protein>
    <submittedName>
        <fullName evidence="3">Response regulator transcription factor</fullName>
    </submittedName>
</protein>